<dbReference type="EMBL" id="RRZD01000021">
    <property type="protein sequence ID" value="MBE0401612.1"/>
    <property type="molecule type" value="Genomic_DNA"/>
</dbReference>
<dbReference type="InterPro" id="IPR012337">
    <property type="entry name" value="RNaseH-like_sf"/>
</dbReference>
<dbReference type="SUPFAM" id="SSF53098">
    <property type="entry name" value="Ribonuclease H-like"/>
    <property type="match status" value="1"/>
</dbReference>
<gene>
    <name evidence="2" type="ORF">EI168_16105</name>
</gene>
<reference evidence="2 3" key="1">
    <citation type="submission" date="2020-07" db="EMBL/GenBank/DDBJ databases">
        <title>Halophilic bacteria isolated from french cheeses.</title>
        <authorList>
            <person name="Kothe C.I."/>
            <person name="Farah-Kraiem B."/>
            <person name="Renault P."/>
            <person name="Dridi B."/>
        </authorList>
    </citation>
    <scope>NUCLEOTIDE SEQUENCE [LARGE SCALE GENOMIC DNA]</scope>
    <source>
        <strain evidence="2 3">FME1</strain>
    </source>
</reference>
<dbReference type="InterPro" id="IPR001584">
    <property type="entry name" value="Integrase_cat-core"/>
</dbReference>
<evidence type="ECO:0000313" key="2">
    <source>
        <dbReference type="EMBL" id="MBE0401612.1"/>
    </source>
</evidence>
<evidence type="ECO:0000259" key="1">
    <source>
        <dbReference type="Pfam" id="PF13333"/>
    </source>
</evidence>
<sequence length="71" mass="8273">MSAKGNYYDNACAESLFHSLKVEAIHGERFDTRHAMRRQVFEYIELDYNKQRRHSAIGIISPEISEARMIA</sequence>
<keyword evidence="3" id="KW-1185">Reference proteome</keyword>
<dbReference type="PANTHER" id="PTHR46889">
    <property type="entry name" value="TRANSPOSASE INSF FOR INSERTION SEQUENCE IS3B-RELATED"/>
    <property type="match status" value="1"/>
</dbReference>
<name>A0ABR9F558_9GAMM</name>
<feature type="domain" description="Integrase catalytic" evidence="1">
    <location>
        <begin position="14"/>
        <end position="62"/>
    </location>
</feature>
<dbReference type="InterPro" id="IPR050900">
    <property type="entry name" value="Transposase_IS3/IS150/IS904"/>
</dbReference>
<accession>A0ABR9F558</accession>
<organism evidence="2 3">
    <name type="scientific">Halomonas casei</name>
    <dbReference type="NCBI Taxonomy" id="2742613"/>
    <lineage>
        <taxon>Bacteria</taxon>
        <taxon>Pseudomonadati</taxon>
        <taxon>Pseudomonadota</taxon>
        <taxon>Gammaproteobacteria</taxon>
        <taxon>Oceanospirillales</taxon>
        <taxon>Halomonadaceae</taxon>
        <taxon>Halomonas</taxon>
    </lineage>
</organism>
<evidence type="ECO:0000313" key="3">
    <source>
        <dbReference type="Proteomes" id="UP001645039"/>
    </source>
</evidence>
<proteinExistence type="predicted"/>
<comment type="caution">
    <text evidence="2">The sequence shown here is derived from an EMBL/GenBank/DDBJ whole genome shotgun (WGS) entry which is preliminary data.</text>
</comment>
<dbReference type="PANTHER" id="PTHR46889:SF4">
    <property type="entry name" value="TRANSPOSASE INSO FOR INSERTION SEQUENCE ELEMENT IS911B-RELATED"/>
    <property type="match status" value="1"/>
</dbReference>
<dbReference type="Proteomes" id="UP001645039">
    <property type="component" value="Unassembled WGS sequence"/>
</dbReference>
<dbReference type="Pfam" id="PF13333">
    <property type="entry name" value="rve_2"/>
    <property type="match status" value="1"/>
</dbReference>
<protein>
    <submittedName>
        <fullName evidence="2">IS3 family transposase</fullName>
    </submittedName>
</protein>